<dbReference type="SUPFAM" id="SSF52540">
    <property type="entry name" value="P-loop containing nucleoside triphosphate hydrolases"/>
    <property type="match status" value="1"/>
</dbReference>
<reference evidence="6" key="2">
    <citation type="journal article" date="2021" name="PeerJ">
        <title>Extensive microbial diversity within the chicken gut microbiome revealed by metagenomics and culture.</title>
        <authorList>
            <person name="Gilroy R."/>
            <person name="Ravi A."/>
            <person name="Getino M."/>
            <person name="Pursley I."/>
            <person name="Horton D.L."/>
            <person name="Alikhan N.F."/>
            <person name="Baker D."/>
            <person name="Gharbi K."/>
            <person name="Hall N."/>
            <person name="Watson M."/>
            <person name="Adriaenssens E.M."/>
            <person name="Foster-Nyarko E."/>
            <person name="Jarju S."/>
            <person name="Secka A."/>
            <person name="Antonio M."/>
            <person name="Oren A."/>
            <person name="Chaudhuri R.R."/>
            <person name="La Ragione R."/>
            <person name="Hildebrand F."/>
            <person name="Pallen M.J."/>
        </authorList>
    </citation>
    <scope>NUCLEOTIDE SEQUENCE</scope>
    <source>
        <strain evidence="6">CHK160-1198</strain>
    </source>
</reference>
<proteinExistence type="inferred from homology"/>
<feature type="domain" description="ABC transporter" evidence="5">
    <location>
        <begin position="2"/>
        <end position="224"/>
    </location>
</feature>
<dbReference type="Gene3D" id="3.40.50.300">
    <property type="entry name" value="P-loop containing nucleotide triphosphate hydrolases"/>
    <property type="match status" value="1"/>
</dbReference>
<dbReference type="Proteomes" id="UP000824099">
    <property type="component" value="Unassembled WGS sequence"/>
</dbReference>
<dbReference type="PANTHER" id="PTHR42798">
    <property type="entry name" value="LIPOPROTEIN-RELEASING SYSTEM ATP-BINDING PROTEIN LOLD"/>
    <property type="match status" value="1"/>
</dbReference>
<evidence type="ECO:0000259" key="5">
    <source>
        <dbReference type="PROSITE" id="PS50893"/>
    </source>
</evidence>
<comment type="similarity">
    <text evidence="1">Belongs to the ABC transporter superfamily.</text>
</comment>
<dbReference type="GO" id="GO:0016887">
    <property type="term" value="F:ATP hydrolysis activity"/>
    <property type="evidence" value="ECO:0007669"/>
    <property type="project" value="InterPro"/>
</dbReference>
<evidence type="ECO:0000256" key="1">
    <source>
        <dbReference type="ARBA" id="ARBA00005417"/>
    </source>
</evidence>
<dbReference type="InterPro" id="IPR003439">
    <property type="entry name" value="ABC_transporter-like_ATP-bd"/>
</dbReference>
<dbReference type="SMART" id="SM00382">
    <property type="entry name" value="AAA"/>
    <property type="match status" value="1"/>
</dbReference>
<protein>
    <submittedName>
        <fullName evidence="6">ABC transporter ATP-binding protein</fullName>
    </submittedName>
</protein>
<organism evidence="6 7">
    <name type="scientific">Candidatus Avacidaminococcus intestinavium</name>
    <dbReference type="NCBI Taxonomy" id="2840684"/>
    <lineage>
        <taxon>Bacteria</taxon>
        <taxon>Bacillati</taxon>
        <taxon>Bacillota</taxon>
        <taxon>Negativicutes</taxon>
        <taxon>Acidaminococcales</taxon>
        <taxon>Acidaminococcaceae</taxon>
        <taxon>Acidaminococcaceae incertae sedis</taxon>
        <taxon>Candidatus Avacidaminococcus</taxon>
    </lineage>
</organism>
<dbReference type="CDD" id="cd03255">
    <property type="entry name" value="ABC_MJ0796_LolCDE_FtsE"/>
    <property type="match status" value="1"/>
</dbReference>
<dbReference type="PROSITE" id="PS50893">
    <property type="entry name" value="ABC_TRANSPORTER_2"/>
    <property type="match status" value="1"/>
</dbReference>
<name>A0A9D1SL51_9FIRM</name>
<dbReference type="GO" id="GO:0005524">
    <property type="term" value="F:ATP binding"/>
    <property type="evidence" value="ECO:0007669"/>
    <property type="project" value="UniProtKB-KW"/>
</dbReference>
<evidence type="ECO:0000313" key="7">
    <source>
        <dbReference type="Proteomes" id="UP000824099"/>
    </source>
</evidence>
<dbReference type="AlphaFoldDB" id="A0A9D1SL51"/>
<keyword evidence="4 6" id="KW-0067">ATP-binding</keyword>
<dbReference type="InterPro" id="IPR027417">
    <property type="entry name" value="P-loop_NTPase"/>
</dbReference>
<dbReference type="PANTHER" id="PTHR42798:SF2">
    <property type="entry name" value="ABC TRANSPORTER ATP-BINDING PROTEIN MG467-RELATED"/>
    <property type="match status" value="1"/>
</dbReference>
<dbReference type="InterPro" id="IPR003593">
    <property type="entry name" value="AAA+_ATPase"/>
</dbReference>
<evidence type="ECO:0000313" key="6">
    <source>
        <dbReference type="EMBL" id="HIU63698.1"/>
    </source>
</evidence>
<accession>A0A9D1SL51</accession>
<gene>
    <name evidence="6" type="ORF">IAB06_01480</name>
</gene>
<dbReference type="Pfam" id="PF00005">
    <property type="entry name" value="ABC_tran"/>
    <property type="match status" value="1"/>
</dbReference>
<evidence type="ECO:0000256" key="4">
    <source>
        <dbReference type="ARBA" id="ARBA00022840"/>
    </source>
</evidence>
<dbReference type="InterPro" id="IPR017911">
    <property type="entry name" value="MacB-like_ATP-bd"/>
</dbReference>
<reference evidence="6" key="1">
    <citation type="submission" date="2020-10" db="EMBL/GenBank/DDBJ databases">
        <authorList>
            <person name="Gilroy R."/>
        </authorList>
    </citation>
    <scope>NUCLEOTIDE SEQUENCE</scope>
    <source>
        <strain evidence="6">CHK160-1198</strain>
    </source>
</reference>
<evidence type="ECO:0000256" key="3">
    <source>
        <dbReference type="ARBA" id="ARBA00022741"/>
    </source>
</evidence>
<comment type="caution">
    <text evidence="6">The sequence shown here is derived from an EMBL/GenBank/DDBJ whole genome shotgun (WGS) entry which is preliminary data.</text>
</comment>
<keyword evidence="3" id="KW-0547">Nucleotide-binding</keyword>
<sequence length="224" mass="24833">MLIIKNLKKEVTLAEQQRLTILLVPKLELLDHQQAVICGPSGSGKTTLLNVVAGLTLPTEGEVVYDEIKITELSEEQRDLWRAQNIGYIFQKFNLLEQLTVLENIQLAAFLAKLPINEAINNKIKSLIKEIGLAEKINMKPFALSIGEQQRVGVARAIITEPKLILADEPTASLDKENAKLIINLLRDFAKKSGAAMLVSSHDPMVIEQFDCCFPILRPQGGIV</sequence>
<keyword evidence="2" id="KW-0813">Transport</keyword>
<dbReference type="EMBL" id="DVNI01000021">
    <property type="protein sequence ID" value="HIU63698.1"/>
    <property type="molecule type" value="Genomic_DNA"/>
</dbReference>
<evidence type="ECO:0000256" key="2">
    <source>
        <dbReference type="ARBA" id="ARBA00022448"/>
    </source>
</evidence>